<protein>
    <submittedName>
        <fullName evidence="2">Uncharacterized protein</fullName>
    </submittedName>
</protein>
<dbReference type="InterPro" id="IPR052679">
    <property type="entry name" value="Cell_Prolif_Regulator"/>
</dbReference>
<accession>A0A3S0ZB98</accession>
<organism evidence="2 3">
    <name type="scientific">Elysia chlorotica</name>
    <name type="common">Eastern emerald elysia</name>
    <name type="synonym">Sea slug</name>
    <dbReference type="NCBI Taxonomy" id="188477"/>
    <lineage>
        <taxon>Eukaryota</taxon>
        <taxon>Metazoa</taxon>
        <taxon>Spiralia</taxon>
        <taxon>Lophotrochozoa</taxon>
        <taxon>Mollusca</taxon>
        <taxon>Gastropoda</taxon>
        <taxon>Heterobranchia</taxon>
        <taxon>Euthyneura</taxon>
        <taxon>Panpulmonata</taxon>
        <taxon>Sacoglossa</taxon>
        <taxon>Placobranchoidea</taxon>
        <taxon>Plakobranchidae</taxon>
        <taxon>Elysia</taxon>
    </lineage>
</organism>
<evidence type="ECO:0000313" key="3">
    <source>
        <dbReference type="Proteomes" id="UP000271974"/>
    </source>
</evidence>
<dbReference type="Proteomes" id="UP000271974">
    <property type="component" value="Unassembled WGS sequence"/>
</dbReference>
<dbReference type="OrthoDB" id="9934714at2759"/>
<comment type="caution">
    <text evidence="2">The sequence shown here is derived from an EMBL/GenBank/DDBJ whole genome shotgun (WGS) entry which is preliminary data.</text>
</comment>
<gene>
    <name evidence="2" type="ORF">EGW08_018477</name>
</gene>
<proteinExistence type="predicted"/>
<dbReference type="EMBL" id="RQTK01000903">
    <property type="protein sequence ID" value="RUS73766.1"/>
    <property type="molecule type" value="Genomic_DNA"/>
</dbReference>
<feature type="region of interest" description="Disordered" evidence="1">
    <location>
        <begin position="73"/>
        <end position="99"/>
    </location>
</feature>
<keyword evidence="3" id="KW-1185">Reference proteome</keyword>
<sequence>MLFKLQAEETSTQGHSDRRGEDILNTSGQATSESSMAAIPALENYNFKQEPGGHSLEKALVHLNRLKKLVKTPVASSSPAASSCAVQPPEVAVNNSQIS</sequence>
<name>A0A3S0ZB98_ELYCH</name>
<dbReference type="AlphaFoldDB" id="A0A3S0ZB98"/>
<feature type="compositionally biased region" description="Polar residues" evidence="1">
    <location>
        <begin position="24"/>
        <end position="35"/>
    </location>
</feature>
<evidence type="ECO:0000256" key="1">
    <source>
        <dbReference type="SAM" id="MobiDB-lite"/>
    </source>
</evidence>
<feature type="compositionally biased region" description="Low complexity" evidence="1">
    <location>
        <begin position="73"/>
        <end position="89"/>
    </location>
</feature>
<dbReference type="PANTHER" id="PTHR35079:SF1">
    <property type="entry name" value="LUNG ADENOMA SUSCEPTIBILITY PROTEIN 2"/>
    <property type="match status" value="1"/>
</dbReference>
<reference evidence="2 3" key="1">
    <citation type="submission" date="2019-01" db="EMBL/GenBank/DDBJ databases">
        <title>A draft genome assembly of the solar-powered sea slug Elysia chlorotica.</title>
        <authorList>
            <person name="Cai H."/>
            <person name="Li Q."/>
            <person name="Fang X."/>
            <person name="Li J."/>
            <person name="Curtis N.E."/>
            <person name="Altenburger A."/>
            <person name="Shibata T."/>
            <person name="Feng M."/>
            <person name="Maeda T."/>
            <person name="Schwartz J.A."/>
            <person name="Shigenobu S."/>
            <person name="Lundholm N."/>
            <person name="Nishiyama T."/>
            <person name="Yang H."/>
            <person name="Hasebe M."/>
            <person name="Li S."/>
            <person name="Pierce S.K."/>
            <person name="Wang J."/>
        </authorList>
    </citation>
    <scope>NUCLEOTIDE SEQUENCE [LARGE SCALE GENOMIC DNA]</scope>
    <source>
        <strain evidence="2">EC2010</strain>
        <tissue evidence="2">Whole organism of an adult</tissue>
    </source>
</reference>
<feature type="region of interest" description="Disordered" evidence="1">
    <location>
        <begin position="1"/>
        <end position="36"/>
    </location>
</feature>
<dbReference type="PANTHER" id="PTHR35079">
    <property type="entry name" value="LUNG ADENOMA SUSCEPTIBILITY PROTEIN 2"/>
    <property type="match status" value="1"/>
</dbReference>
<evidence type="ECO:0000313" key="2">
    <source>
        <dbReference type="EMBL" id="RUS73766.1"/>
    </source>
</evidence>